<protein>
    <recommendedName>
        <fullName evidence="4">Myb-like domain-containing protein</fullName>
    </recommendedName>
</protein>
<evidence type="ECO:0008006" key="4">
    <source>
        <dbReference type="Google" id="ProtNLM"/>
    </source>
</evidence>
<organism evidence="2 3">
    <name type="scientific">Amylocarpus encephaloides</name>
    <dbReference type="NCBI Taxonomy" id="45428"/>
    <lineage>
        <taxon>Eukaryota</taxon>
        <taxon>Fungi</taxon>
        <taxon>Dikarya</taxon>
        <taxon>Ascomycota</taxon>
        <taxon>Pezizomycotina</taxon>
        <taxon>Leotiomycetes</taxon>
        <taxon>Helotiales</taxon>
        <taxon>Helotiales incertae sedis</taxon>
        <taxon>Amylocarpus</taxon>
    </lineage>
</organism>
<dbReference type="EMBL" id="MU252108">
    <property type="protein sequence ID" value="KAG9228076.1"/>
    <property type="molecule type" value="Genomic_DNA"/>
</dbReference>
<feature type="compositionally biased region" description="Polar residues" evidence="1">
    <location>
        <begin position="112"/>
        <end position="125"/>
    </location>
</feature>
<feature type="compositionally biased region" description="Acidic residues" evidence="1">
    <location>
        <begin position="287"/>
        <end position="298"/>
    </location>
</feature>
<feature type="region of interest" description="Disordered" evidence="1">
    <location>
        <begin position="262"/>
        <end position="299"/>
    </location>
</feature>
<gene>
    <name evidence="2" type="ORF">BJ875DRAFT_269787</name>
</gene>
<accession>A0A9P8C0E8</accession>
<name>A0A9P8C0E8_9HELO</name>
<keyword evidence="3" id="KW-1185">Reference proteome</keyword>
<dbReference type="OrthoDB" id="5380548at2759"/>
<comment type="caution">
    <text evidence="2">The sequence shown here is derived from an EMBL/GenBank/DDBJ whole genome shotgun (WGS) entry which is preliminary data.</text>
</comment>
<feature type="compositionally biased region" description="Basic residues" evidence="1">
    <location>
        <begin position="62"/>
        <end position="71"/>
    </location>
</feature>
<feature type="compositionally biased region" description="Basic and acidic residues" evidence="1">
    <location>
        <begin position="271"/>
        <end position="286"/>
    </location>
</feature>
<evidence type="ECO:0000313" key="2">
    <source>
        <dbReference type="EMBL" id="KAG9228076.1"/>
    </source>
</evidence>
<sequence>MNVVAPVVTAERADGNPRLAKRRQLLPNLDSSPEPSYKAGSRSGGDSDDELNSIDSAEDNKKKPRPAKRKQLSLSHDSLTRKKRKRPLQESSSRQPRPLSKHHRQYLKSHSPLDQCSRVTTSSSAIGRLPSPAPSILPSTDTKISPSDSNLNPSSRVTLLTLTEITFRPHSAHCYSFTATIRDGCDGRGVSLAQLARLIASTGHVGKVNDFTIKSIEQHLYLLSGFSWHTLSSITAEAGRDHVDATRTQPQDGKAVDVRAFTSRGSEPSNGDEHENGLSHSDRELSSDSDSDGYSIEDELGRSGTRMHVRWDPIDEQRLLAYKKEGKSWKWIFGQFPCRTPSTVRTRLNIVQARPE</sequence>
<evidence type="ECO:0000256" key="1">
    <source>
        <dbReference type="SAM" id="MobiDB-lite"/>
    </source>
</evidence>
<dbReference type="Proteomes" id="UP000824998">
    <property type="component" value="Unassembled WGS sequence"/>
</dbReference>
<feature type="region of interest" description="Disordered" evidence="1">
    <location>
        <begin position="1"/>
        <end position="153"/>
    </location>
</feature>
<proteinExistence type="predicted"/>
<reference evidence="2" key="1">
    <citation type="journal article" date="2021" name="IMA Fungus">
        <title>Genomic characterization of three marine fungi, including Emericellopsis atlantica sp. nov. with signatures of a generalist lifestyle and marine biomass degradation.</title>
        <authorList>
            <person name="Hagestad O.C."/>
            <person name="Hou L."/>
            <person name="Andersen J.H."/>
            <person name="Hansen E.H."/>
            <person name="Altermark B."/>
            <person name="Li C."/>
            <person name="Kuhnert E."/>
            <person name="Cox R.J."/>
            <person name="Crous P.W."/>
            <person name="Spatafora J.W."/>
            <person name="Lail K."/>
            <person name="Amirebrahimi M."/>
            <person name="Lipzen A."/>
            <person name="Pangilinan J."/>
            <person name="Andreopoulos W."/>
            <person name="Hayes R.D."/>
            <person name="Ng V."/>
            <person name="Grigoriev I.V."/>
            <person name="Jackson S.A."/>
            <person name="Sutton T.D.S."/>
            <person name="Dobson A.D.W."/>
            <person name="Rama T."/>
        </authorList>
    </citation>
    <scope>NUCLEOTIDE SEQUENCE</scope>
    <source>
        <strain evidence="2">TRa018bII</strain>
    </source>
</reference>
<feature type="compositionally biased region" description="Polar residues" evidence="1">
    <location>
        <begin position="137"/>
        <end position="153"/>
    </location>
</feature>
<evidence type="ECO:0000313" key="3">
    <source>
        <dbReference type="Proteomes" id="UP000824998"/>
    </source>
</evidence>
<dbReference type="AlphaFoldDB" id="A0A9P8C0E8"/>